<dbReference type="InterPro" id="IPR004360">
    <property type="entry name" value="Glyas_Fos-R_dOase_dom"/>
</dbReference>
<dbReference type="Proteomes" id="UP001204851">
    <property type="component" value="Unassembled WGS sequence"/>
</dbReference>
<dbReference type="PANTHER" id="PTHR33993">
    <property type="entry name" value="GLYOXALASE-RELATED"/>
    <property type="match status" value="1"/>
</dbReference>
<dbReference type="InterPro" id="IPR052164">
    <property type="entry name" value="Anthracycline_SecMetBiosynth"/>
</dbReference>
<dbReference type="PANTHER" id="PTHR33993:SF2">
    <property type="entry name" value="VOC DOMAIN-CONTAINING PROTEIN"/>
    <property type="match status" value="1"/>
</dbReference>
<dbReference type="EMBL" id="JAMXMC010000013">
    <property type="protein sequence ID" value="MCO5978868.1"/>
    <property type="molecule type" value="Genomic_DNA"/>
</dbReference>
<proteinExistence type="predicted"/>
<protein>
    <submittedName>
        <fullName evidence="2">VOC family protein</fullName>
    </submittedName>
</protein>
<gene>
    <name evidence="2" type="ORF">M0L44_19390</name>
</gene>
<dbReference type="Pfam" id="PF00903">
    <property type="entry name" value="Glyoxalase"/>
    <property type="match status" value="1"/>
</dbReference>
<sequence>MSSVPQSALHWFEIPVADIDRAQRFYETLLAVSLQRQSMGPQTLAVLPYTRPGVGGALLAGPAAQPGTQGVVVYLDGGARLEEGLARLARAGGQLLSPRVDLPDGMGSFVHFQDSEGNRVGLHAAG</sequence>
<keyword evidence="3" id="KW-1185">Reference proteome</keyword>
<evidence type="ECO:0000313" key="3">
    <source>
        <dbReference type="Proteomes" id="UP001204851"/>
    </source>
</evidence>
<comment type="caution">
    <text evidence="2">The sequence shown here is derived from an EMBL/GenBank/DDBJ whole genome shotgun (WGS) entry which is preliminary data.</text>
</comment>
<feature type="domain" description="VOC" evidence="1">
    <location>
        <begin position="8"/>
        <end position="125"/>
    </location>
</feature>
<dbReference type="PROSITE" id="PS51819">
    <property type="entry name" value="VOC"/>
    <property type="match status" value="1"/>
</dbReference>
<evidence type="ECO:0000259" key="1">
    <source>
        <dbReference type="PROSITE" id="PS51819"/>
    </source>
</evidence>
<organism evidence="2 3">
    <name type="scientific">Ideonella oryzae</name>
    <dbReference type="NCBI Taxonomy" id="2937441"/>
    <lineage>
        <taxon>Bacteria</taxon>
        <taxon>Pseudomonadati</taxon>
        <taxon>Pseudomonadota</taxon>
        <taxon>Betaproteobacteria</taxon>
        <taxon>Burkholderiales</taxon>
        <taxon>Sphaerotilaceae</taxon>
        <taxon>Ideonella</taxon>
    </lineage>
</organism>
<dbReference type="InterPro" id="IPR029068">
    <property type="entry name" value="Glyas_Bleomycin-R_OHBP_Dase"/>
</dbReference>
<name>A0ABT1BRX5_9BURK</name>
<evidence type="ECO:0000313" key="2">
    <source>
        <dbReference type="EMBL" id="MCO5978868.1"/>
    </source>
</evidence>
<reference evidence="2 3" key="1">
    <citation type="submission" date="2022-06" db="EMBL/GenBank/DDBJ databases">
        <title>Ideonella sp. NS12-5 Genome sequencing and assembly.</title>
        <authorList>
            <person name="Jung Y."/>
        </authorList>
    </citation>
    <scope>NUCLEOTIDE SEQUENCE [LARGE SCALE GENOMIC DNA]</scope>
    <source>
        <strain evidence="2 3">NS12-5</strain>
    </source>
</reference>
<dbReference type="RefSeq" id="WP_252771818.1">
    <property type="nucleotide sequence ID" value="NZ_JAMXMC010000013.1"/>
</dbReference>
<accession>A0ABT1BRX5</accession>
<dbReference type="SUPFAM" id="SSF54593">
    <property type="entry name" value="Glyoxalase/Bleomycin resistance protein/Dihydroxybiphenyl dioxygenase"/>
    <property type="match status" value="1"/>
</dbReference>
<dbReference type="CDD" id="cd07247">
    <property type="entry name" value="SgaA_N_like"/>
    <property type="match status" value="1"/>
</dbReference>
<dbReference type="Gene3D" id="3.10.180.10">
    <property type="entry name" value="2,3-Dihydroxybiphenyl 1,2-Dioxygenase, domain 1"/>
    <property type="match status" value="1"/>
</dbReference>
<dbReference type="InterPro" id="IPR037523">
    <property type="entry name" value="VOC_core"/>
</dbReference>